<dbReference type="Proteomes" id="UP000248330">
    <property type="component" value="Unassembled WGS sequence"/>
</dbReference>
<dbReference type="RefSeq" id="WP_110266696.1">
    <property type="nucleotide sequence ID" value="NZ_CAWNXA010000013.1"/>
</dbReference>
<evidence type="ECO:0000313" key="4">
    <source>
        <dbReference type="Proteomes" id="UP000248330"/>
    </source>
</evidence>
<comment type="caution">
    <text evidence="3">The sequence shown here is derived from an EMBL/GenBank/DDBJ whole genome shotgun (WGS) entry which is preliminary data.</text>
</comment>
<keyword evidence="3" id="KW-0413">Isomerase</keyword>
<feature type="signal peptide" evidence="1">
    <location>
        <begin position="1"/>
        <end position="21"/>
    </location>
</feature>
<evidence type="ECO:0000259" key="2">
    <source>
        <dbReference type="Pfam" id="PF13145"/>
    </source>
</evidence>
<keyword evidence="1" id="KW-0732">Signal</keyword>
<keyword evidence="4" id="KW-1185">Reference proteome</keyword>
<dbReference type="AlphaFoldDB" id="A0A318E2Q8"/>
<gene>
    <name evidence="3" type="ORF">C8D93_11329</name>
</gene>
<sequence>MRRVLRQPLLHFALIGGLLFAAEHAWRADAPAPANAVITVDAAMQANLHAEWRRQLDRAPADAEWQAQLARAVDEELLLAEALRLELDGVDPVARARLLANMRFVFPERRASEDALLFEARALGMSRSDPVVRRRLLQVMERRVLAPAVPDEATLRAYVHDHDTRYAGPARHGFRQIWFADADDPRIAAVQAELVRGGVPHALGDAFPLGARQPPASEAELARRYGTDFAHALAAVPAAQWVGPLRSTFGMHFVFVESRVEARSPDLARVGARAATAWAVSQRDERRQAALQALRARYRVELSPFAAGAESG</sequence>
<dbReference type="OrthoDB" id="196786at2"/>
<dbReference type="InterPro" id="IPR000297">
    <property type="entry name" value="PPIase_PpiC"/>
</dbReference>
<feature type="chain" id="PRO_5016234053" evidence="1">
    <location>
        <begin position="22"/>
        <end position="312"/>
    </location>
</feature>
<evidence type="ECO:0000313" key="3">
    <source>
        <dbReference type="EMBL" id="PXV64235.1"/>
    </source>
</evidence>
<dbReference type="EMBL" id="QICN01000013">
    <property type="protein sequence ID" value="PXV64235.1"/>
    <property type="molecule type" value="Genomic_DNA"/>
</dbReference>
<organism evidence="3 4">
    <name type="scientific">Sinimarinibacterium flocculans</name>
    <dbReference type="NCBI Taxonomy" id="985250"/>
    <lineage>
        <taxon>Bacteria</taxon>
        <taxon>Pseudomonadati</taxon>
        <taxon>Pseudomonadota</taxon>
        <taxon>Gammaproteobacteria</taxon>
        <taxon>Nevskiales</taxon>
        <taxon>Nevskiaceae</taxon>
        <taxon>Sinimarinibacterium</taxon>
    </lineage>
</organism>
<proteinExistence type="predicted"/>
<evidence type="ECO:0000256" key="1">
    <source>
        <dbReference type="SAM" id="SignalP"/>
    </source>
</evidence>
<dbReference type="GO" id="GO:0003755">
    <property type="term" value="F:peptidyl-prolyl cis-trans isomerase activity"/>
    <property type="evidence" value="ECO:0007669"/>
    <property type="project" value="InterPro"/>
</dbReference>
<accession>A0A318E2Q8</accession>
<protein>
    <submittedName>
        <fullName evidence="3">Parvulin-like peptidyl-prolyl cis-trans isomerase protein</fullName>
    </submittedName>
</protein>
<name>A0A318E2Q8_9GAMM</name>
<dbReference type="Pfam" id="PF13145">
    <property type="entry name" value="Rotamase_2"/>
    <property type="match status" value="1"/>
</dbReference>
<reference evidence="3 4" key="1">
    <citation type="submission" date="2018-04" db="EMBL/GenBank/DDBJ databases">
        <title>Genomic Encyclopedia of Type Strains, Phase IV (KMG-IV): sequencing the most valuable type-strain genomes for metagenomic binning, comparative biology and taxonomic classification.</title>
        <authorList>
            <person name="Goeker M."/>
        </authorList>
    </citation>
    <scope>NUCLEOTIDE SEQUENCE [LARGE SCALE GENOMIC DNA]</scope>
    <source>
        <strain evidence="3 4">DSM 104150</strain>
    </source>
</reference>
<feature type="domain" description="PpiC" evidence="2">
    <location>
        <begin position="150"/>
        <end position="270"/>
    </location>
</feature>